<feature type="transmembrane region" description="Helical" evidence="1">
    <location>
        <begin position="153"/>
        <end position="175"/>
    </location>
</feature>
<keyword evidence="3" id="KW-1185">Reference proteome</keyword>
<feature type="transmembrane region" description="Helical" evidence="1">
    <location>
        <begin position="423"/>
        <end position="441"/>
    </location>
</feature>
<feature type="transmembrane region" description="Helical" evidence="1">
    <location>
        <begin position="46"/>
        <end position="70"/>
    </location>
</feature>
<dbReference type="OrthoDB" id="3021074at2759"/>
<name>A0A0F8VCM3_9EURO</name>
<feature type="transmembrane region" description="Helical" evidence="1">
    <location>
        <begin position="278"/>
        <end position="299"/>
    </location>
</feature>
<reference evidence="2 3" key="1">
    <citation type="submission" date="2015-02" db="EMBL/GenBank/DDBJ databases">
        <title>Draft Genome Sequences of Two Closely-Related Aflatoxigenic Aspergillus Species Obtained from the Cote d'Ivoire.</title>
        <authorList>
            <person name="Moore G.G."/>
            <person name="Beltz S.B."/>
            <person name="Mack B.M."/>
        </authorList>
    </citation>
    <scope>NUCLEOTIDE SEQUENCE [LARGE SCALE GENOMIC DNA]</scope>
    <source>
        <strain evidence="2 3">SRRC1468</strain>
    </source>
</reference>
<sequence>MASDTPLFVALQAVCYYPRSTIYDSCPRYLFYALLLTSCITRWTGWLVDVFLGAAVAYAGTAAIQAFILVSNPASRPSPGVVSIPWIASKNETSTLLQNFPQLVTDADAIVLEPAALELDADAILAVVVTGYLVFLPLQCWSRMLSHNRARMILFSLWNLLMLAGSICALVYWPIMQRTPTQYMFCYPDLPPFDTTSSDGWQKSWRTSTWNESVWSIFSNDTKFQQLGDLCFNPCFNTSQILRQQTSMRSSVISDSELQDESSHHSRFWDQVVYSKGYIYSLIVLCIILNCLLLAFKLLPLRSRIRSAQPISIWTDRKLIYQGLKEDFSLAVTASKPHHAQDTEMPDRKIKKRCSILAPIRPILTTTCLTAWLRFLAGVAMLIGLVFSIIISPFTVIAFIVWIEWYIHHDGASQENPQQVGQWAYLVSIGLLVISAAILKLKYRVASRTEIELELESTRRHLENLEKIKASKF</sequence>
<keyword evidence="1" id="KW-0472">Membrane</keyword>
<evidence type="ECO:0000256" key="1">
    <source>
        <dbReference type="SAM" id="Phobius"/>
    </source>
</evidence>
<accession>A0A0F8VCM3</accession>
<keyword evidence="1" id="KW-1133">Transmembrane helix</keyword>
<keyword evidence="1" id="KW-0812">Transmembrane</keyword>
<evidence type="ECO:0000313" key="3">
    <source>
        <dbReference type="Proteomes" id="UP000034291"/>
    </source>
</evidence>
<dbReference type="Proteomes" id="UP000034291">
    <property type="component" value="Unassembled WGS sequence"/>
</dbReference>
<dbReference type="EMBL" id="JZBS01001962">
    <property type="protein sequence ID" value="KKK20786.1"/>
    <property type="molecule type" value="Genomic_DNA"/>
</dbReference>
<comment type="caution">
    <text evidence="2">The sequence shown here is derived from an EMBL/GenBank/DDBJ whole genome shotgun (WGS) entry which is preliminary data.</text>
</comment>
<evidence type="ECO:0000313" key="2">
    <source>
        <dbReference type="EMBL" id="KKK20786.1"/>
    </source>
</evidence>
<feature type="transmembrane region" description="Helical" evidence="1">
    <location>
        <begin position="375"/>
        <end position="403"/>
    </location>
</feature>
<feature type="transmembrane region" description="Helical" evidence="1">
    <location>
        <begin position="123"/>
        <end position="141"/>
    </location>
</feature>
<protein>
    <submittedName>
        <fullName evidence="2">Uncharacterized protein</fullName>
    </submittedName>
</protein>
<dbReference type="AlphaFoldDB" id="A0A0F8VCM3"/>
<organism evidence="2 3">
    <name type="scientific">Aspergillus rambellii</name>
    <dbReference type="NCBI Taxonomy" id="308745"/>
    <lineage>
        <taxon>Eukaryota</taxon>
        <taxon>Fungi</taxon>
        <taxon>Dikarya</taxon>
        <taxon>Ascomycota</taxon>
        <taxon>Pezizomycotina</taxon>
        <taxon>Eurotiomycetes</taxon>
        <taxon>Eurotiomycetidae</taxon>
        <taxon>Eurotiales</taxon>
        <taxon>Aspergillaceae</taxon>
        <taxon>Aspergillus</taxon>
        <taxon>Aspergillus subgen. Nidulantes</taxon>
    </lineage>
</organism>
<proteinExistence type="predicted"/>
<gene>
    <name evidence="2" type="ORF">ARAM_003830</name>
</gene>